<dbReference type="EMBL" id="CP000697">
    <property type="protein sequence ID" value="ABQ31564.1"/>
    <property type="molecule type" value="Genomic_DNA"/>
</dbReference>
<sequence>MPHVIIKLYAGRSEAQKHQIAEAVAQAVMASAGSSEAAVSVSIEDVDPEHWNEKVFEPDIRSRAETLYKKPGYEPK</sequence>
<gene>
    <name evidence="4" type="ordered locus">Acry_2370</name>
</gene>
<evidence type="ECO:0000313" key="5">
    <source>
        <dbReference type="Proteomes" id="UP000000245"/>
    </source>
</evidence>
<dbReference type="eggNOG" id="COG1942">
    <property type="taxonomic scope" value="Bacteria"/>
</dbReference>
<protein>
    <submittedName>
        <fullName evidence="4">4-oxalocrotonate tautomerase</fullName>
    </submittedName>
</protein>
<organism evidence="4 5">
    <name type="scientific">Acidiphilium cryptum (strain JF-5)</name>
    <dbReference type="NCBI Taxonomy" id="349163"/>
    <lineage>
        <taxon>Bacteria</taxon>
        <taxon>Pseudomonadati</taxon>
        <taxon>Pseudomonadota</taxon>
        <taxon>Alphaproteobacteria</taxon>
        <taxon>Acetobacterales</taxon>
        <taxon>Acidocellaceae</taxon>
        <taxon>Acidiphilium</taxon>
    </lineage>
</organism>
<feature type="domain" description="4-oxalocrotonate tautomerase-like" evidence="3">
    <location>
        <begin position="2"/>
        <end position="51"/>
    </location>
</feature>
<dbReference type="Pfam" id="PF01361">
    <property type="entry name" value="Tautomerase"/>
    <property type="match status" value="1"/>
</dbReference>
<keyword evidence="1" id="KW-0413">Isomerase</keyword>
<dbReference type="RefSeq" id="WP_007422865.1">
    <property type="nucleotide sequence ID" value="NC_009484.1"/>
</dbReference>
<evidence type="ECO:0000313" key="4">
    <source>
        <dbReference type="EMBL" id="ABQ31564.1"/>
    </source>
</evidence>
<evidence type="ECO:0000256" key="1">
    <source>
        <dbReference type="ARBA" id="ARBA00023235"/>
    </source>
</evidence>
<evidence type="ECO:0000256" key="2">
    <source>
        <dbReference type="PIRSR" id="PIRSR037799-1"/>
    </source>
</evidence>
<dbReference type="InterPro" id="IPR017284">
    <property type="entry name" value="Tautomerase_PptA"/>
</dbReference>
<evidence type="ECO:0000259" key="3">
    <source>
        <dbReference type="Pfam" id="PF01361"/>
    </source>
</evidence>
<dbReference type="STRING" id="349163.Acry_2370"/>
<accession>A5G132</accession>
<dbReference type="PIRSF" id="PIRSF037799">
    <property type="entry name" value="Tautomer_YdcE_prd"/>
    <property type="match status" value="1"/>
</dbReference>
<dbReference type="GO" id="GO:0005737">
    <property type="term" value="C:cytoplasm"/>
    <property type="evidence" value="ECO:0007669"/>
    <property type="project" value="InterPro"/>
</dbReference>
<dbReference type="AlphaFoldDB" id="A5G132"/>
<proteinExistence type="predicted"/>
<dbReference type="Gene3D" id="3.30.429.10">
    <property type="entry name" value="Macrophage Migration Inhibitory Factor"/>
    <property type="match status" value="1"/>
</dbReference>
<dbReference type="HOGENOM" id="CLU_183611_0_0_5"/>
<name>A5G132_ACICJ</name>
<dbReference type="SUPFAM" id="SSF55331">
    <property type="entry name" value="Tautomerase/MIF"/>
    <property type="match status" value="1"/>
</dbReference>
<dbReference type="KEGG" id="acr:Acry_2370"/>
<dbReference type="InterPro" id="IPR014347">
    <property type="entry name" value="Tautomerase/MIF_sf"/>
</dbReference>
<dbReference type="InterPro" id="IPR004370">
    <property type="entry name" value="4-OT-like_dom"/>
</dbReference>
<feature type="active site" description="Proton acceptor; via imino nitrogen" evidence="2">
    <location>
        <position position="2"/>
    </location>
</feature>
<dbReference type="GO" id="GO:0016862">
    <property type="term" value="F:intramolecular oxidoreductase activity, interconverting keto- and enol-groups"/>
    <property type="evidence" value="ECO:0007669"/>
    <property type="project" value="InterPro"/>
</dbReference>
<dbReference type="Proteomes" id="UP000000245">
    <property type="component" value="Chromosome"/>
</dbReference>
<reference evidence="4 5" key="1">
    <citation type="submission" date="2007-05" db="EMBL/GenBank/DDBJ databases">
        <title>Complete sequence of chromosome of Acidiphilium cryptum JF-5.</title>
        <authorList>
            <consortium name="US DOE Joint Genome Institute"/>
            <person name="Copeland A."/>
            <person name="Lucas S."/>
            <person name="Lapidus A."/>
            <person name="Barry K."/>
            <person name="Detter J.C."/>
            <person name="Glavina del Rio T."/>
            <person name="Hammon N."/>
            <person name="Israni S."/>
            <person name="Dalin E."/>
            <person name="Tice H."/>
            <person name="Pitluck S."/>
            <person name="Sims D."/>
            <person name="Brettin T."/>
            <person name="Bruce D."/>
            <person name="Han C."/>
            <person name="Schmutz J."/>
            <person name="Larimer F."/>
            <person name="Land M."/>
            <person name="Hauser L."/>
            <person name="Kyrpides N."/>
            <person name="Kim E."/>
            <person name="Magnuson T."/>
            <person name="Richardson P."/>
        </authorList>
    </citation>
    <scope>NUCLEOTIDE SEQUENCE [LARGE SCALE GENOMIC DNA]</scope>
    <source>
        <strain evidence="4 5">JF-5</strain>
    </source>
</reference>
<keyword evidence="5" id="KW-1185">Reference proteome</keyword>